<name>A0ABQ0L6M9_MYCCL</name>
<dbReference type="Gene3D" id="3.30.559.10">
    <property type="entry name" value="Chloramphenicol acetyltransferase-like domain"/>
    <property type="match status" value="1"/>
</dbReference>
<dbReference type="EMBL" id="DF842749">
    <property type="protein sequence ID" value="GAT46713.1"/>
    <property type="molecule type" value="Genomic_DNA"/>
</dbReference>
<protein>
    <recommendedName>
        <fullName evidence="4">Condensation domain-containing protein</fullName>
    </recommendedName>
</protein>
<feature type="compositionally biased region" description="Basic and acidic residues" evidence="1">
    <location>
        <begin position="9"/>
        <end position="23"/>
    </location>
</feature>
<evidence type="ECO:0000313" key="2">
    <source>
        <dbReference type="EMBL" id="GAT46713.1"/>
    </source>
</evidence>
<dbReference type="Gene3D" id="3.30.559.30">
    <property type="entry name" value="Nonribosomal peptide synthetase, condensation domain"/>
    <property type="match status" value="1"/>
</dbReference>
<evidence type="ECO:0008006" key="4">
    <source>
        <dbReference type="Google" id="ProtNLM"/>
    </source>
</evidence>
<gene>
    <name evidence="2" type="ORF">MCHLO_04214</name>
</gene>
<accession>A0ABQ0L6M9</accession>
<sequence>MTLFELPTELDHRRQSPQQHHDSVATSTMPTYRRPLSPNELSYFLPSRAYGLNDMFVRITVRAPIGLITPQRLHIVWAMLRLKHSLMASRVEMPTGQYDHAQFVYTPPATAAQAVQEAASSVHLYADMSGPALIDEFLNGAPKLSASCLSRVDVARQDYGPGMHEYHFVFMFHHMINDARGVYAISQYALELLGGSTLTQPPLSDAQLTHALEAEWKRRWSAPPRDPNEVLIPSTELRILRSVPTKLQEVAWKVDQNNVQKRFIGGHAFPRARPASAKTIKTRLIQAKFSKEQTAAIFARCKAERVTPQSAVFGLINMAWIRLFSRHPEIPVSKTLPMLMYTAISLRGYLPPVSDMSSFMSLALGYHNLVLPSFLPSASSPTSLASVFWARSREAQRQMFAYSHSPMLLGRSVVAAQERGERSKAWARFDDEEAGILPRRPAPPKPAVAQQQPAAPKTPSVALVGVSQSGNIDGIFRTERYPLMEFVDLVGGTRKGPGGVLVYTRTVMQQFNMLLLWDAAPFDADLMDEFWRYVVDGMHEYVLEDPSLIGTAQQVDCCAETTRTRARSRL</sequence>
<dbReference type="Proteomes" id="UP000815677">
    <property type="component" value="Unassembled WGS sequence"/>
</dbReference>
<dbReference type="SUPFAM" id="SSF52777">
    <property type="entry name" value="CoA-dependent acyltransferases"/>
    <property type="match status" value="1"/>
</dbReference>
<evidence type="ECO:0000313" key="3">
    <source>
        <dbReference type="Proteomes" id="UP000815677"/>
    </source>
</evidence>
<feature type="region of interest" description="Disordered" evidence="1">
    <location>
        <begin position="1"/>
        <end position="31"/>
    </location>
</feature>
<keyword evidence="3" id="KW-1185">Reference proteome</keyword>
<evidence type="ECO:0000256" key="1">
    <source>
        <dbReference type="SAM" id="MobiDB-lite"/>
    </source>
</evidence>
<dbReference type="InterPro" id="IPR023213">
    <property type="entry name" value="CAT-like_dom_sf"/>
</dbReference>
<organism evidence="2 3">
    <name type="scientific">Mycena chlorophos</name>
    <name type="common">Agaric fungus</name>
    <name type="synonym">Agaricus chlorophos</name>
    <dbReference type="NCBI Taxonomy" id="658473"/>
    <lineage>
        <taxon>Eukaryota</taxon>
        <taxon>Fungi</taxon>
        <taxon>Dikarya</taxon>
        <taxon>Basidiomycota</taxon>
        <taxon>Agaricomycotina</taxon>
        <taxon>Agaricomycetes</taxon>
        <taxon>Agaricomycetidae</taxon>
        <taxon>Agaricales</taxon>
        <taxon>Marasmiineae</taxon>
        <taxon>Mycenaceae</taxon>
        <taxon>Mycena</taxon>
    </lineage>
</organism>
<reference evidence="2" key="1">
    <citation type="submission" date="2014-09" db="EMBL/GenBank/DDBJ databases">
        <title>Genome sequence of the luminous mushroom Mycena chlorophos for searching fungal bioluminescence genes.</title>
        <authorList>
            <person name="Tanaka Y."/>
            <person name="Kasuga D."/>
            <person name="Oba Y."/>
            <person name="Hase S."/>
            <person name="Sato K."/>
            <person name="Oba Y."/>
            <person name="Sakakibara Y."/>
        </authorList>
    </citation>
    <scope>NUCLEOTIDE SEQUENCE</scope>
</reference>
<proteinExistence type="predicted"/>